<dbReference type="PANTHER" id="PTHR47978">
    <property type="match status" value="1"/>
</dbReference>
<dbReference type="PROSITE" id="PS51420">
    <property type="entry name" value="RHO"/>
    <property type="match status" value="1"/>
</dbReference>
<dbReference type="GO" id="GO:0005525">
    <property type="term" value="F:GTP binding"/>
    <property type="evidence" value="ECO:0007669"/>
    <property type="project" value="InterPro"/>
</dbReference>
<dbReference type="GO" id="GO:0003924">
    <property type="term" value="F:GTPase activity"/>
    <property type="evidence" value="ECO:0007669"/>
    <property type="project" value="InterPro"/>
</dbReference>
<dbReference type="EMBL" id="MLAK01000694">
    <property type="protein sequence ID" value="OHT07485.1"/>
    <property type="molecule type" value="Genomic_DNA"/>
</dbReference>
<accession>A0A1J4KDE7</accession>
<dbReference type="Gene3D" id="3.40.50.300">
    <property type="entry name" value="P-loop containing nucleotide triphosphate hydrolases"/>
    <property type="match status" value="1"/>
</dbReference>
<dbReference type="FunFam" id="3.40.50.300:FF:000808">
    <property type="entry name" value="Small GTP-binding protein, putative"/>
    <property type="match status" value="1"/>
</dbReference>
<dbReference type="Pfam" id="PF00071">
    <property type="entry name" value="Ras"/>
    <property type="match status" value="1"/>
</dbReference>
<evidence type="ECO:0000313" key="2">
    <source>
        <dbReference type="EMBL" id="OHT07485.1"/>
    </source>
</evidence>
<dbReference type="InterPro" id="IPR001806">
    <property type="entry name" value="Small_GTPase"/>
</dbReference>
<dbReference type="NCBIfam" id="TIGR00231">
    <property type="entry name" value="small_GTP"/>
    <property type="match status" value="1"/>
</dbReference>
<keyword evidence="1" id="KW-0547">Nucleotide-binding</keyword>
<dbReference type="RefSeq" id="XP_068360621.1">
    <property type="nucleotide sequence ID" value="XM_068503623.1"/>
</dbReference>
<proteinExistence type="predicted"/>
<dbReference type="GeneID" id="94838327"/>
<dbReference type="OrthoDB" id="28034at2759"/>
<gene>
    <name evidence="2" type="primary">RABF1</name>
    <name evidence="2" type="ORF">TRFO_24210</name>
</gene>
<dbReference type="PROSITE" id="PS00675">
    <property type="entry name" value="SIGMA54_INTERACT_1"/>
    <property type="match status" value="1"/>
</dbReference>
<dbReference type="InterPro" id="IPR027417">
    <property type="entry name" value="P-loop_NTPase"/>
</dbReference>
<evidence type="ECO:0000256" key="1">
    <source>
        <dbReference type="ARBA" id="ARBA00022741"/>
    </source>
</evidence>
<protein>
    <submittedName>
        <fullName evidence="2">Ras-related protein RABF1</fullName>
    </submittedName>
</protein>
<name>A0A1J4KDE7_9EUKA</name>
<dbReference type="CDD" id="cd00154">
    <property type="entry name" value="Rab"/>
    <property type="match status" value="1"/>
</dbReference>
<dbReference type="PROSITE" id="PS51419">
    <property type="entry name" value="RAB"/>
    <property type="match status" value="1"/>
</dbReference>
<sequence>MKTAKLVIIGESGVGKTCIAKRQYQNLFDNESRPTIGSGHFRDTIKGNKNTVILETWDTAGAEQYRALTPIYFKEAGAAMIVFDITSRQSFEEVKSFDEILKNNALEVPTYLVGNKNDRDESRQVTLKEGSDMANQIGAEMYIETSALTGENIKSLFMHVVDNPKLQCLRFDNAQVEIANPENDEKQKCGC</sequence>
<dbReference type="SMART" id="SM00174">
    <property type="entry name" value="RHO"/>
    <property type="match status" value="1"/>
</dbReference>
<dbReference type="SMART" id="SM00175">
    <property type="entry name" value="RAB"/>
    <property type="match status" value="1"/>
</dbReference>
<keyword evidence="3" id="KW-1185">Reference proteome</keyword>
<dbReference type="SMART" id="SM00176">
    <property type="entry name" value="RAN"/>
    <property type="match status" value="1"/>
</dbReference>
<dbReference type="PROSITE" id="PS51421">
    <property type="entry name" value="RAS"/>
    <property type="match status" value="1"/>
</dbReference>
<dbReference type="InterPro" id="IPR005225">
    <property type="entry name" value="Small_GTP-bd"/>
</dbReference>
<evidence type="ECO:0000313" key="3">
    <source>
        <dbReference type="Proteomes" id="UP000179807"/>
    </source>
</evidence>
<dbReference type="SUPFAM" id="SSF52540">
    <property type="entry name" value="P-loop containing nucleoside triphosphate hydrolases"/>
    <property type="match status" value="1"/>
</dbReference>
<dbReference type="VEuPathDB" id="TrichDB:TRFO_24210"/>
<comment type="caution">
    <text evidence="2">The sequence shown here is derived from an EMBL/GenBank/DDBJ whole genome shotgun (WGS) entry which is preliminary data.</text>
</comment>
<dbReference type="SMART" id="SM00173">
    <property type="entry name" value="RAS"/>
    <property type="match status" value="1"/>
</dbReference>
<dbReference type="Proteomes" id="UP000179807">
    <property type="component" value="Unassembled WGS sequence"/>
</dbReference>
<dbReference type="InterPro" id="IPR025662">
    <property type="entry name" value="Sigma_54_int_dom_ATP-bd_1"/>
</dbReference>
<dbReference type="PRINTS" id="PR00449">
    <property type="entry name" value="RASTRNSFRMNG"/>
</dbReference>
<dbReference type="AlphaFoldDB" id="A0A1J4KDE7"/>
<organism evidence="2 3">
    <name type="scientific">Tritrichomonas foetus</name>
    <dbReference type="NCBI Taxonomy" id="1144522"/>
    <lineage>
        <taxon>Eukaryota</taxon>
        <taxon>Metamonada</taxon>
        <taxon>Parabasalia</taxon>
        <taxon>Tritrichomonadida</taxon>
        <taxon>Tritrichomonadidae</taxon>
        <taxon>Tritrichomonas</taxon>
    </lineage>
</organism>
<reference evidence="2" key="1">
    <citation type="submission" date="2016-10" db="EMBL/GenBank/DDBJ databases">
        <authorList>
            <person name="Benchimol M."/>
            <person name="Almeida L.G."/>
            <person name="Vasconcelos A.T."/>
            <person name="Perreira-Neves A."/>
            <person name="Rosa I.A."/>
            <person name="Tasca T."/>
            <person name="Bogo M.R."/>
            <person name="de Souza W."/>
        </authorList>
    </citation>
    <scope>NUCLEOTIDE SEQUENCE [LARGE SCALE GENOMIC DNA]</scope>
    <source>
        <strain evidence="2">K</strain>
    </source>
</reference>